<dbReference type="GO" id="GO:0039694">
    <property type="term" value="P:viral RNA genome replication"/>
    <property type="evidence" value="ECO:0007669"/>
    <property type="project" value="InterPro"/>
</dbReference>
<evidence type="ECO:0000256" key="9">
    <source>
        <dbReference type="ARBA" id="ARBA00022840"/>
    </source>
</evidence>
<feature type="compositionally biased region" description="Basic residues" evidence="12">
    <location>
        <begin position="1636"/>
        <end position="1650"/>
    </location>
</feature>
<evidence type="ECO:0000313" key="16">
    <source>
        <dbReference type="EMBL" id="QJT73714.1"/>
    </source>
</evidence>
<dbReference type="GO" id="GO:0043657">
    <property type="term" value="C:host cell"/>
    <property type="evidence" value="ECO:0007669"/>
    <property type="project" value="UniProtKB-SubCell"/>
</dbReference>
<keyword evidence="13" id="KW-0472">Membrane</keyword>
<dbReference type="Proteomes" id="UP000830440">
    <property type="component" value="Segment"/>
</dbReference>
<evidence type="ECO:0000256" key="1">
    <source>
        <dbReference type="ARBA" id="ARBA00004328"/>
    </source>
</evidence>
<dbReference type="GO" id="GO:0004386">
    <property type="term" value="F:helicase activity"/>
    <property type="evidence" value="ECO:0007669"/>
    <property type="project" value="UniProtKB-KW"/>
</dbReference>
<dbReference type="SMART" id="SM00490">
    <property type="entry name" value="HELICc"/>
    <property type="match status" value="1"/>
</dbReference>
<evidence type="ECO:0000256" key="5">
    <source>
        <dbReference type="ARBA" id="ARBA00022695"/>
    </source>
</evidence>
<proteinExistence type="predicted"/>
<dbReference type="InterPro" id="IPR001205">
    <property type="entry name" value="RNA-dir_pol_C"/>
</dbReference>
<keyword evidence="9" id="KW-0067">ATP-binding</keyword>
<keyword evidence="6" id="KW-0547">Nucleotide-binding</keyword>
<evidence type="ECO:0000259" key="15">
    <source>
        <dbReference type="PROSITE" id="PS51192"/>
    </source>
</evidence>
<evidence type="ECO:0000256" key="2">
    <source>
        <dbReference type="ARBA" id="ARBA00004340"/>
    </source>
</evidence>
<dbReference type="PANTHER" id="PTHR18934">
    <property type="entry name" value="ATP-DEPENDENT RNA HELICASE"/>
    <property type="match status" value="1"/>
</dbReference>
<dbReference type="SMART" id="SM00487">
    <property type="entry name" value="DEXDc"/>
    <property type="match status" value="1"/>
</dbReference>
<comment type="subcellular location">
    <subcellularLocation>
        <location evidence="2">Host cell</location>
    </subcellularLocation>
    <subcellularLocation>
        <location evidence="1">Virion</location>
    </subcellularLocation>
</comment>
<dbReference type="GO" id="GO:0003677">
    <property type="term" value="F:DNA binding"/>
    <property type="evidence" value="ECO:0007669"/>
    <property type="project" value="InterPro"/>
</dbReference>
<dbReference type="RefSeq" id="YP_010800341.1">
    <property type="nucleotide sequence ID" value="NC_076848.1"/>
</dbReference>
<evidence type="ECO:0000256" key="8">
    <source>
        <dbReference type="ARBA" id="ARBA00022806"/>
    </source>
</evidence>
<dbReference type="GO" id="GO:0016787">
    <property type="term" value="F:hydrolase activity"/>
    <property type="evidence" value="ECO:0007669"/>
    <property type="project" value="UniProtKB-KW"/>
</dbReference>
<evidence type="ECO:0000256" key="12">
    <source>
        <dbReference type="SAM" id="MobiDB-lite"/>
    </source>
</evidence>
<feature type="region of interest" description="Disordered" evidence="12">
    <location>
        <begin position="1633"/>
        <end position="1657"/>
    </location>
</feature>
<evidence type="ECO:0000256" key="11">
    <source>
        <dbReference type="ARBA" id="ARBA00022953"/>
    </source>
</evidence>
<dbReference type="GO" id="GO:0044423">
    <property type="term" value="C:virion component"/>
    <property type="evidence" value="ECO:0007669"/>
    <property type="project" value="UniProtKB-KW"/>
</dbReference>
<evidence type="ECO:0000256" key="13">
    <source>
        <dbReference type="SAM" id="Phobius"/>
    </source>
</evidence>
<evidence type="ECO:0000313" key="17">
    <source>
        <dbReference type="Proteomes" id="UP000830440"/>
    </source>
</evidence>
<dbReference type="GO" id="GO:0005524">
    <property type="term" value="F:ATP binding"/>
    <property type="evidence" value="ECO:0007669"/>
    <property type="project" value="UniProtKB-KW"/>
</dbReference>
<accession>A0AAE7AMK3</accession>
<dbReference type="GeneID" id="80538928"/>
<dbReference type="Pfam" id="PF00680">
    <property type="entry name" value="RdRP_1"/>
    <property type="match status" value="1"/>
</dbReference>
<dbReference type="InterPro" id="IPR014001">
    <property type="entry name" value="Helicase_ATP-bd"/>
</dbReference>
<sequence>MWSELFSQYWKEVLEILAAGVWMWMSFIIIFPIMLILHGLIDVLIFSLVLTFIGRSYGWVLATLALKYLTSGSSPLVDTLDKVSPWLVPLEKWTGLDMSDIKLKVQQAYKNSGWSIHLVILGCLIQYFIRRQVQFAKAFLWSLILSNLTAPLIGQRVFRFLTSIPMAARWKGLKWLFYAFKEPWLKIFFEQVTPPVEDRMHNSIVLLRVFKWLAAKEFILPVDSPKAKRSRIGTLSQFLQMGAKVINEFDLPAFIRSPYSNRLSEADTLDLMRSLGYPTNTTMKIVHPAKAGSTSRPWWIGRSDWQTHLPMFKSFVQEELEDFRKLKELPVFKHSYTFGTVDSQLESISRYFYDSPVSMTLDKDDYDIVWDLVKNIYAGSKLAPISEIYRKWDKKMNVGVFASSEEKFTKYGTAKKMPRWEYIRKMGGHKQVITQWYSFFRNFPRMENFAQFFTKAEFLPPRKWQKGKVRTPVASMLPQYISQMVWSGVQNHRFRPFDTPVKIGLPINGTNLSKIYAQHEVTGGVDGATHYAGDCSDFDSTVTGPILEVIKHVRKRGFEDHRSVKAISWLVDRNYDSIEKSLMVSSNTGEIYRKGSGLMTGHASTSADNSLAMVAVYALAWRKLTRLPASDFLKYNTLSVYGDDHILSISKTAPISWTFPNVQSYLASCNITLREEVPTNGKGTKLEAIPFLSKMARKPNAEEIGTFTRLGIDIPRWVISHDSEKLMGKMTAQLPNQNPLARAKRLQSYMYLCAHNPEAYEALDSALSNLFRKYPKVSKELGKYTPNYDRVLRVWYDPKSKPKEEDSELPEHDDGVSIYGGLTFLDQLLNASAALPDYFNPIMKNNGWAKSIQQYAGSSLFWPNELIQQANHLVTDAQVATSMRKSCYSFLEYRGTVPYSGATRLTLLIRHWIFVLCMPSKTSYFLNFFEDIDRVSSQIARWNFVLFAKDTYKLESATLSLKELLLTYVLSLIEVPFDVPTWFSQLTLPDVTETLSKAIEAAWNQVWVRVPVAFRALSQIREDHLNRWLITAKTGVGKSTTLVNYLYLENLAPRMIVIVPRSNLVHSLTNYMNKKFGEKFTGLTAGLQMDMRRPICYMTCQEYLINLDKFNKLDHVLLVDECHIDELPYRVLKSLTTRNRTTARKIIFLTATAEDLREDVTSFQKIDFPQPRLFTIEEKTISVPFSDQMADHYAKIVVDQLVHARQSAGKALVFVDSLEEADQISRLLPMKHQILHSRGEIEPNPNVEVYLGTSMVDVGITIDGLSLVITKDIQFKGSKRVTWECPESHCGMSATYVRQDYERLSPSLLTQRKGRTGRTNNGEFVKVACTASENVISEEKWEMTPKDMVEEWTASNLPLHVLVESGVLGLAQLSEASLKKGIVDDVERQAYEDCLRIVNSSKSRSMEEGVAYPTQFTGKFAGLTLSFQSPFSFQESGLSSNDIVMNAFSAFHEAEGKFVQLKEVMEVYFSQAFVNGSTTSIHLDVVFCINMTNAWQKSPQRRSAFKEVAHLWFKNATGDSWVDSVKSSLEGDLTDRFPIPDINDLDLEHQHITDDISLIYKVSYNRMLKRRIDGLLYETCSHGVAMYSTGREQKICIQCNQGTKLPLMNMAAVNNLQPNSISHFSETSPFSGGKFVRVRQRRPPRPRPLRGKTLFLS</sequence>
<feature type="transmembrane region" description="Helical" evidence="13">
    <location>
        <begin position="44"/>
        <end position="66"/>
    </location>
</feature>
<dbReference type="SUPFAM" id="SSF52540">
    <property type="entry name" value="P-loop containing nucleoside triphosphate hydrolases"/>
    <property type="match status" value="1"/>
</dbReference>
<dbReference type="PROSITE" id="PS51192">
    <property type="entry name" value="HELICASE_ATP_BIND_1"/>
    <property type="match status" value="1"/>
</dbReference>
<feature type="domain" description="Helicase ATP-binding" evidence="15">
    <location>
        <begin position="1019"/>
        <end position="1171"/>
    </location>
</feature>
<feature type="domain" description="RdRp catalytic" evidence="14">
    <location>
        <begin position="528"/>
        <end position="657"/>
    </location>
</feature>
<dbReference type="EMBL" id="MN617762">
    <property type="protein sequence ID" value="QJT73714.1"/>
    <property type="molecule type" value="Genomic_RNA"/>
</dbReference>
<dbReference type="SUPFAM" id="SSF56672">
    <property type="entry name" value="DNA/RNA polymerases"/>
    <property type="match status" value="1"/>
</dbReference>
<dbReference type="InterPro" id="IPR027417">
    <property type="entry name" value="P-loop_NTPase"/>
</dbReference>
<keyword evidence="3 16" id="KW-0696">RNA-directed RNA polymerase</keyword>
<evidence type="ECO:0000256" key="3">
    <source>
        <dbReference type="ARBA" id="ARBA00022484"/>
    </source>
</evidence>
<dbReference type="GO" id="GO:0006351">
    <property type="term" value="P:DNA-templated transcription"/>
    <property type="evidence" value="ECO:0007669"/>
    <property type="project" value="InterPro"/>
</dbReference>
<dbReference type="InterPro" id="IPR007094">
    <property type="entry name" value="RNA-dir_pol_PSvirus"/>
</dbReference>
<dbReference type="InterPro" id="IPR043128">
    <property type="entry name" value="Rev_trsase/Diguanyl_cyclase"/>
</dbReference>
<evidence type="ECO:0000256" key="6">
    <source>
        <dbReference type="ARBA" id="ARBA00022741"/>
    </source>
</evidence>
<feature type="transmembrane region" description="Helical" evidence="13">
    <location>
        <begin position="16"/>
        <end position="37"/>
    </location>
</feature>
<dbReference type="Gene3D" id="3.30.70.270">
    <property type="match status" value="1"/>
</dbReference>
<evidence type="ECO:0000259" key="14">
    <source>
        <dbReference type="PROSITE" id="PS50507"/>
    </source>
</evidence>
<keyword evidence="7" id="KW-0378">Hydrolase</keyword>
<keyword evidence="13" id="KW-0812">Transmembrane</keyword>
<reference evidence="16" key="1">
    <citation type="journal article" date="2021" name="MBio">
        <title>Novel Mycoviruses Discovered in the Mycovirome of a Necrotrophic Fungus.</title>
        <authorList>
            <person name="Ruiz-Padilla A."/>
            <person name="Rodriguez-Romero J."/>
            <person name="Gomez-Cid I."/>
            <person name="Pacifico D."/>
            <person name="Ayllon M.A."/>
        </authorList>
    </citation>
    <scope>NUCLEOTIDE SEQUENCE</scope>
    <source>
        <strain evidence="16">BCS15_DN2871</strain>
    </source>
</reference>
<dbReference type="Pfam" id="PF04851">
    <property type="entry name" value="ResIII"/>
    <property type="match status" value="1"/>
</dbReference>
<organism evidence="16 17">
    <name type="scientific">Botrytis cinerea fusarivirus 3</name>
    <dbReference type="NCBI Taxonomy" id="2735919"/>
    <lineage>
        <taxon>Viruses</taxon>
        <taxon>Riboviria</taxon>
        <taxon>Orthornavirae</taxon>
        <taxon>Pisuviricota</taxon>
        <taxon>Duplopiviricetes</taxon>
        <taxon>Durnavirales</taxon>
        <taxon>Fusariviridae</taxon>
        <taxon>Betafusarivirus</taxon>
        <taxon>Betafusarivirus hispaniae</taxon>
    </lineage>
</organism>
<evidence type="ECO:0000256" key="10">
    <source>
        <dbReference type="ARBA" id="ARBA00022844"/>
    </source>
</evidence>
<keyword evidence="10" id="KW-0946">Virion</keyword>
<feature type="transmembrane region" description="Helical" evidence="13">
    <location>
        <begin position="112"/>
        <end position="129"/>
    </location>
</feature>
<keyword evidence="11" id="KW-0693">Viral RNA replication</keyword>
<dbReference type="InterPro" id="IPR006935">
    <property type="entry name" value="Helicase/UvrB_N"/>
</dbReference>
<dbReference type="Gene3D" id="3.40.50.300">
    <property type="entry name" value="P-loop containing nucleotide triphosphate hydrolases"/>
    <property type="match status" value="2"/>
</dbReference>
<dbReference type="InterPro" id="IPR001650">
    <property type="entry name" value="Helicase_C-like"/>
</dbReference>
<dbReference type="KEGG" id="vg:80538928"/>
<keyword evidence="4" id="KW-0808">Transferase</keyword>
<dbReference type="GO" id="GO:0003723">
    <property type="term" value="F:RNA binding"/>
    <property type="evidence" value="ECO:0007669"/>
    <property type="project" value="InterPro"/>
</dbReference>
<keyword evidence="8" id="KW-0347">Helicase</keyword>
<dbReference type="PANTHER" id="PTHR18934:SF91">
    <property type="entry name" value="PRE-MRNA-SPLICING FACTOR ATP-DEPENDENT RNA HELICASE PRP16"/>
    <property type="match status" value="1"/>
</dbReference>
<dbReference type="GO" id="GO:0003968">
    <property type="term" value="F:RNA-directed RNA polymerase activity"/>
    <property type="evidence" value="ECO:0007669"/>
    <property type="project" value="UniProtKB-KW"/>
</dbReference>
<protein>
    <submittedName>
        <fullName evidence="16">RNA-dependent RNA polymerase</fullName>
    </submittedName>
</protein>
<evidence type="ECO:0000256" key="4">
    <source>
        <dbReference type="ARBA" id="ARBA00022679"/>
    </source>
</evidence>
<dbReference type="InterPro" id="IPR043502">
    <property type="entry name" value="DNA/RNA_pol_sf"/>
</dbReference>
<keyword evidence="17" id="KW-1185">Reference proteome</keyword>
<keyword evidence="5" id="KW-0548">Nucleotidyltransferase</keyword>
<evidence type="ECO:0000256" key="7">
    <source>
        <dbReference type="ARBA" id="ARBA00022801"/>
    </source>
</evidence>
<dbReference type="PROSITE" id="PS50507">
    <property type="entry name" value="RDRP_SSRNA_POS"/>
    <property type="match status" value="1"/>
</dbReference>
<name>A0AAE7AMK3_9VIRU</name>
<keyword evidence="13" id="KW-1133">Transmembrane helix</keyword>